<gene>
    <name evidence="2" type="ORF">DWX31_01000</name>
</gene>
<dbReference type="SUPFAM" id="SSF56281">
    <property type="entry name" value="Metallo-hydrolase/oxidoreductase"/>
    <property type="match status" value="1"/>
</dbReference>
<dbReference type="Gene3D" id="3.60.15.10">
    <property type="entry name" value="Ribonuclease Z/Hydroxyacylglutathione hydrolase-like"/>
    <property type="match status" value="1"/>
</dbReference>
<dbReference type="SMART" id="SM00849">
    <property type="entry name" value="Lactamase_B"/>
    <property type="match status" value="1"/>
</dbReference>
<dbReference type="PANTHER" id="PTHR42951">
    <property type="entry name" value="METALLO-BETA-LACTAMASE DOMAIN-CONTAINING"/>
    <property type="match status" value="1"/>
</dbReference>
<accession>A0A3E3DT43</accession>
<evidence type="ECO:0000313" key="3">
    <source>
        <dbReference type="Proteomes" id="UP000261023"/>
    </source>
</evidence>
<organism evidence="2 3">
    <name type="scientific">Hungatella hathewayi</name>
    <dbReference type="NCBI Taxonomy" id="154046"/>
    <lineage>
        <taxon>Bacteria</taxon>
        <taxon>Bacillati</taxon>
        <taxon>Bacillota</taxon>
        <taxon>Clostridia</taxon>
        <taxon>Lachnospirales</taxon>
        <taxon>Lachnospiraceae</taxon>
        <taxon>Hungatella</taxon>
    </lineage>
</organism>
<dbReference type="EMBL" id="QTJW01000001">
    <property type="protein sequence ID" value="RGD72457.1"/>
    <property type="molecule type" value="Genomic_DNA"/>
</dbReference>
<feature type="domain" description="Metallo-beta-lactamase" evidence="1">
    <location>
        <begin position="23"/>
        <end position="222"/>
    </location>
</feature>
<reference evidence="2 3" key="1">
    <citation type="submission" date="2018-08" db="EMBL/GenBank/DDBJ databases">
        <title>A genome reference for cultivated species of the human gut microbiota.</title>
        <authorList>
            <person name="Zou Y."/>
            <person name="Xue W."/>
            <person name="Luo G."/>
        </authorList>
    </citation>
    <scope>NUCLEOTIDE SEQUENCE [LARGE SCALE GENOMIC DNA]</scope>
    <source>
        <strain evidence="2 3">AF19-13AC</strain>
    </source>
</reference>
<dbReference type="OrthoDB" id="9761531at2"/>
<comment type="caution">
    <text evidence="2">The sequence shown here is derived from an EMBL/GenBank/DDBJ whole genome shotgun (WGS) entry which is preliminary data.</text>
</comment>
<dbReference type="InterPro" id="IPR050855">
    <property type="entry name" value="NDM-1-like"/>
</dbReference>
<dbReference type="InterPro" id="IPR001279">
    <property type="entry name" value="Metallo-B-lactamas"/>
</dbReference>
<dbReference type="RefSeq" id="WP_002601890.1">
    <property type="nucleotide sequence ID" value="NZ_QTJW01000001.1"/>
</dbReference>
<dbReference type="PANTHER" id="PTHR42951:SF4">
    <property type="entry name" value="ACYL-COENZYME A THIOESTERASE MBLAC2"/>
    <property type="match status" value="1"/>
</dbReference>
<name>A0A3E3DT43_9FIRM</name>
<dbReference type="Pfam" id="PF00753">
    <property type="entry name" value="Lactamase_B"/>
    <property type="match status" value="1"/>
</dbReference>
<sequence>MLSRKLPFYEIENGIYEIDEFDCVSVFVIVGEKRALVVDTGTGIGDLKWIIEQKITDKPYDVVLTHNHGDHTGGAGFFDEMWIHAADMDWIGATAPSVEFRKDYARTIKRRENKNYDYDVETDIRPWEKTPKLKRMTDGQVFDLGGRRVTAYHCPGHTAGEMVFIDDLTKTLLLGDACNCNLLLGRGFGSDPRDEIRTAKAALERLIGMKMKGEYEHFYNAHHDFRGFGQTLYPEALEDAAKCFASILDGNAKFVEVPDRLFLDNPSRVVAEYGKVQISYMDGRIDEV</sequence>
<dbReference type="InterPro" id="IPR036866">
    <property type="entry name" value="RibonucZ/Hydroxyglut_hydro"/>
</dbReference>
<dbReference type="AlphaFoldDB" id="A0A3E3DT43"/>
<protein>
    <submittedName>
        <fullName evidence="2">MBL fold metallo-hydrolase</fullName>
    </submittedName>
</protein>
<dbReference type="Proteomes" id="UP000261023">
    <property type="component" value="Unassembled WGS sequence"/>
</dbReference>
<evidence type="ECO:0000313" key="2">
    <source>
        <dbReference type="EMBL" id="RGD72457.1"/>
    </source>
</evidence>
<proteinExistence type="predicted"/>
<dbReference type="GO" id="GO:0016787">
    <property type="term" value="F:hydrolase activity"/>
    <property type="evidence" value="ECO:0007669"/>
    <property type="project" value="UniProtKB-KW"/>
</dbReference>
<keyword evidence="2" id="KW-0378">Hydrolase</keyword>
<evidence type="ECO:0000259" key="1">
    <source>
        <dbReference type="SMART" id="SM00849"/>
    </source>
</evidence>